<reference evidence="4 5" key="1">
    <citation type="submission" date="2019-07" db="EMBL/GenBank/DDBJ databases">
        <title>Genomic Encyclopedia of Type Strains, Phase I: the one thousand microbial genomes (KMG-I) project.</title>
        <authorList>
            <person name="Kyrpides N."/>
        </authorList>
    </citation>
    <scope>NUCLEOTIDE SEQUENCE [LARGE SCALE GENOMIC DNA]</scope>
    <source>
        <strain evidence="4 5">DSM 13558</strain>
    </source>
</reference>
<dbReference type="InterPro" id="IPR046272">
    <property type="entry name" value="DUF6305"/>
</dbReference>
<accession>A0A562JB47</accession>
<dbReference type="AlphaFoldDB" id="A0A562JB47"/>
<feature type="domain" description="DUF6305" evidence="3">
    <location>
        <begin position="61"/>
        <end position="213"/>
    </location>
</feature>
<dbReference type="PROSITE" id="PS51257">
    <property type="entry name" value="PROKAR_LIPOPROTEIN"/>
    <property type="match status" value="1"/>
</dbReference>
<feature type="chain" id="PRO_5021882496" description="DUF6305 domain-containing protein" evidence="2">
    <location>
        <begin position="24"/>
        <end position="213"/>
    </location>
</feature>
<feature type="region of interest" description="Disordered" evidence="1">
    <location>
        <begin position="24"/>
        <end position="58"/>
    </location>
</feature>
<comment type="caution">
    <text evidence="4">The sequence shown here is derived from an EMBL/GenBank/DDBJ whole genome shotgun (WGS) entry which is preliminary data.</text>
</comment>
<organism evidence="4 5">
    <name type="scientific">Sedimentibacter saalensis</name>
    <dbReference type="NCBI Taxonomy" id="130788"/>
    <lineage>
        <taxon>Bacteria</taxon>
        <taxon>Bacillati</taxon>
        <taxon>Bacillota</taxon>
        <taxon>Tissierellia</taxon>
        <taxon>Sedimentibacter</taxon>
    </lineage>
</organism>
<dbReference type="EMBL" id="VLKH01000004">
    <property type="protein sequence ID" value="TWH80428.1"/>
    <property type="molecule type" value="Genomic_DNA"/>
</dbReference>
<dbReference type="OrthoDB" id="1922448at2"/>
<feature type="signal peptide" evidence="2">
    <location>
        <begin position="1"/>
        <end position="23"/>
    </location>
</feature>
<protein>
    <recommendedName>
        <fullName evidence="3">DUF6305 domain-containing protein</fullName>
    </recommendedName>
</protein>
<evidence type="ECO:0000259" key="3">
    <source>
        <dbReference type="Pfam" id="PF19823"/>
    </source>
</evidence>
<gene>
    <name evidence="4" type="ORF">LY60_01690</name>
</gene>
<dbReference type="Proteomes" id="UP000315343">
    <property type="component" value="Unassembled WGS sequence"/>
</dbReference>
<name>A0A562JB47_9FIRM</name>
<sequence>MKKLNIIITIMVLAMMIMMTSCSKNTTEPSDNTVTEKPSEEEPVSEEPASKEPKSDVTLEGPFIVTTCGQSPGAVMMNMVAVQAGLTSVNDNNLNADSLKADEYKTLIVTTGTSMKGMGAAGTDVNAEIERCVSVINAAKEAGLTIVGAHIEGMARRTDSADAASIDAVMELADVILVIEESDSDGFFTKYAEDNNKQLIKVENTLAISSVLK</sequence>
<evidence type="ECO:0000256" key="1">
    <source>
        <dbReference type="SAM" id="MobiDB-lite"/>
    </source>
</evidence>
<dbReference type="RefSeq" id="WP_145082298.1">
    <property type="nucleotide sequence ID" value="NZ_DAMBUX010000003.1"/>
</dbReference>
<keyword evidence="2" id="KW-0732">Signal</keyword>
<evidence type="ECO:0000313" key="4">
    <source>
        <dbReference type="EMBL" id="TWH80428.1"/>
    </source>
</evidence>
<feature type="compositionally biased region" description="Polar residues" evidence="1">
    <location>
        <begin position="24"/>
        <end position="35"/>
    </location>
</feature>
<dbReference type="Pfam" id="PF19823">
    <property type="entry name" value="DUF6305"/>
    <property type="match status" value="1"/>
</dbReference>
<proteinExistence type="predicted"/>
<evidence type="ECO:0000256" key="2">
    <source>
        <dbReference type="SAM" id="SignalP"/>
    </source>
</evidence>
<feature type="compositionally biased region" description="Basic and acidic residues" evidence="1">
    <location>
        <begin position="48"/>
        <end position="57"/>
    </location>
</feature>
<keyword evidence="5" id="KW-1185">Reference proteome</keyword>
<evidence type="ECO:0000313" key="5">
    <source>
        <dbReference type="Proteomes" id="UP000315343"/>
    </source>
</evidence>